<dbReference type="AlphaFoldDB" id="A0A6A6URU3"/>
<evidence type="ECO:0000256" key="1">
    <source>
        <dbReference type="SAM" id="MobiDB-lite"/>
    </source>
</evidence>
<reference evidence="3" key="1">
    <citation type="journal article" date="2020" name="Stud. Mycol.">
        <title>101 Dothideomycetes genomes: a test case for predicting lifestyles and emergence of pathogens.</title>
        <authorList>
            <person name="Haridas S."/>
            <person name="Albert R."/>
            <person name="Binder M."/>
            <person name="Bloem J."/>
            <person name="Labutti K."/>
            <person name="Salamov A."/>
            <person name="Andreopoulos B."/>
            <person name="Baker S."/>
            <person name="Barry K."/>
            <person name="Bills G."/>
            <person name="Bluhm B."/>
            <person name="Cannon C."/>
            <person name="Castanera R."/>
            <person name="Culley D."/>
            <person name="Daum C."/>
            <person name="Ezra D."/>
            <person name="Gonzalez J."/>
            <person name="Henrissat B."/>
            <person name="Kuo A."/>
            <person name="Liang C."/>
            <person name="Lipzen A."/>
            <person name="Lutzoni F."/>
            <person name="Magnuson J."/>
            <person name="Mondo S."/>
            <person name="Nolan M."/>
            <person name="Ohm R."/>
            <person name="Pangilinan J."/>
            <person name="Park H.-J."/>
            <person name="Ramirez L."/>
            <person name="Alfaro M."/>
            <person name="Sun H."/>
            <person name="Tritt A."/>
            <person name="Yoshinaga Y."/>
            <person name="Zwiers L.-H."/>
            <person name="Turgeon B."/>
            <person name="Goodwin S."/>
            <person name="Spatafora J."/>
            <person name="Crous P."/>
            <person name="Grigoriev I."/>
        </authorList>
    </citation>
    <scope>NUCLEOTIDE SEQUENCE</scope>
    <source>
        <strain evidence="3">CBS 115976</strain>
    </source>
</reference>
<evidence type="ECO:0000256" key="2">
    <source>
        <dbReference type="SAM" id="Phobius"/>
    </source>
</evidence>
<feature type="region of interest" description="Disordered" evidence="1">
    <location>
        <begin position="170"/>
        <end position="231"/>
    </location>
</feature>
<feature type="compositionally biased region" description="Polar residues" evidence="1">
    <location>
        <begin position="170"/>
        <end position="180"/>
    </location>
</feature>
<gene>
    <name evidence="3" type="ORF">BT63DRAFT_162530</name>
</gene>
<organism evidence="3 4">
    <name type="scientific">Microthyrium microscopicum</name>
    <dbReference type="NCBI Taxonomy" id="703497"/>
    <lineage>
        <taxon>Eukaryota</taxon>
        <taxon>Fungi</taxon>
        <taxon>Dikarya</taxon>
        <taxon>Ascomycota</taxon>
        <taxon>Pezizomycotina</taxon>
        <taxon>Dothideomycetes</taxon>
        <taxon>Dothideomycetes incertae sedis</taxon>
        <taxon>Microthyriales</taxon>
        <taxon>Microthyriaceae</taxon>
        <taxon>Microthyrium</taxon>
    </lineage>
</organism>
<feature type="compositionally biased region" description="Polar residues" evidence="1">
    <location>
        <begin position="1"/>
        <end position="11"/>
    </location>
</feature>
<name>A0A6A6URU3_9PEZI</name>
<feature type="region of interest" description="Disordered" evidence="1">
    <location>
        <begin position="242"/>
        <end position="261"/>
    </location>
</feature>
<evidence type="ECO:0000313" key="3">
    <source>
        <dbReference type="EMBL" id="KAF2673644.1"/>
    </source>
</evidence>
<sequence>MASKSSNTQPSTPLPAEPENRSNVQDLPEYWNYPNYYRGSEQPITPVIHYPRRGGVHLSWPHYLGLCFAIFCMGFVLTLWTAVALHRTEPSFQLATNYVPQSAQGQADHHETPPLWEFKPNFVIEKAHTDFFTATVTDVETVTIMIDPNESTSSFVPSTTLMVSVESLSSSPTVDSKSPLTSSDTNSGSMTSSSSSSPSSQTPSSSFRTSISTSSSSLTLTSTTAPADSTVTASVTKWSMTTMQPSVRPIKPSTRHFGMPS</sequence>
<protein>
    <submittedName>
        <fullName evidence="3">Uncharacterized protein</fullName>
    </submittedName>
</protein>
<feature type="region of interest" description="Disordered" evidence="1">
    <location>
        <begin position="1"/>
        <end position="22"/>
    </location>
</feature>
<keyword evidence="4" id="KW-1185">Reference proteome</keyword>
<keyword evidence="2" id="KW-0472">Membrane</keyword>
<keyword evidence="2" id="KW-0812">Transmembrane</keyword>
<feature type="compositionally biased region" description="Low complexity" evidence="1">
    <location>
        <begin position="181"/>
        <end position="224"/>
    </location>
</feature>
<accession>A0A6A6URU3</accession>
<feature type="transmembrane region" description="Helical" evidence="2">
    <location>
        <begin position="63"/>
        <end position="85"/>
    </location>
</feature>
<keyword evidence="2" id="KW-1133">Transmembrane helix</keyword>
<proteinExistence type="predicted"/>
<evidence type="ECO:0000313" key="4">
    <source>
        <dbReference type="Proteomes" id="UP000799302"/>
    </source>
</evidence>
<dbReference type="EMBL" id="MU004231">
    <property type="protein sequence ID" value="KAF2673644.1"/>
    <property type="molecule type" value="Genomic_DNA"/>
</dbReference>
<dbReference type="Proteomes" id="UP000799302">
    <property type="component" value="Unassembled WGS sequence"/>
</dbReference>